<organism evidence="1 2">
    <name type="scientific">Mycena pura</name>
    <dbReference type="NCBI Taxonomy" id="153505"/>
    <lineage>
        <taxon>Eukaryota</taxon>
        <taxon>Fungi</taxon>
        <taxon>Dikarya</taxon>
        <taxon>Basidiomycota</taxon>
        <taxon>Agaricomycotina</taxon>
        <taxon>Agaricomycetes</taxon>
        <taxon>Agaricomycetidae</taxon>
        <taxon>Agaricales</taxon>
        <taxon>Marasmiineae</taxon>
        <taxon>Mycenaceae</taxon>
        <taxon>Mycena</taxon>
    </lineage>
</organism>
<reference evidence="1" key="1">
    <citation type="submission" date="2023-03" db="EMBL/GenBank/DDBJ databases">
        <title>Massive genome expansion in bonnet fungi (Mycena s.s.) driven by repeated elements and novel gene families across ecological guilds.</title>
        <authorList>
            <consortium name="Lawrence Berkeley National Laboratory"/>
            <person name="Harder C.B."/>
            <person name="Miyauchi S."/>
            <person name="Viragh M."/>
            <person name="Kuo A."/>
            <person name="Thoen E."/>
            <person name="Andreopoulos B."/>
            <person name="Lu D."/>
            <person name="Skrede I."/>
            <person name="Drula E."/>
            <person name="Henrissat B."/>
            <person name="Morin E."/>
            <person name="Kohler A."/>
            <person name="Barry K."/>
            <person name="LaButti K."/>
            <person name="Morin E."/>
            <person name="Salamov A."/>
            <person name="Lipzen A."/>
            <person name="Mereny Z."/>
            <person name="Hegedus B."/>
            <person name="Baldrian P."/>
            <person name="Stursova M."/>
            <person name="Weitz H."/>
            <person name="Taylor A."/>
            <person name="Grigoriev I.V."/>
            <person name="Nagy L.G."/>
            <person name="Martin F."/>
            <person name="Kauserud H."/>
        </authorList>
    </citation>
    <scope>NUCLEOTIDE SEQUENCE</scope>
    <source>
        <strain evidence="1">9144</strain>
    </source>
</reference>
<evidence type="ECO:0000313" key="1">
    <source>
        <dbReference type="EMBL" id="KAJ7230644.1"/>
    </source>
</evidence>
<protein>
    <submittedName>
        <fullName evidence="1">Poly hydrolase</fullName>
    </submittedName>
</protein>
<sequence length="266" mass="29369">MSRPHLDKVTQRLLSGKTPVFACTEDPRFSFSLYIPSAHSFDGPRIPLLVAVHGLKRNTGGYINNLKDFSERHGIAVLCPLFPAGIIEPSDVHNYKDVLYRGIRYDRVLLAMLTQAHGVWRIETARFFLHGFSAGGQFAHRFLYLHAHRLRGISIGSPGSITRPSARDAAWPAGLGDVEEVFGVAPDWEAIAGVPMQVLVGERDTETEGIARDDRAGRTRFERAHVLHAEFARCGVRACEITIVRGVGHDGIKCLSAVEAWLAPLL</sequence>
<proteinExistence type="predicted"/>
<keyword evidence="2" id="KW-1185">Reference proteome</keyword>
<evidence type="ECO:0000313" key="2">
    <source>
        <dbReference type="Proteomes" id="UP001219525"/>
    </source>
</evidence>
<dbReference type="Proteomes" id="UP001219525">
    <property type="component" value="Unassembled WGS sequence"/>
</dbReference>
<dbReference type="Gene3D" id="3.40.50.1820">
    <property type="entry name" value="alpha/beta hydrolase"/>
    <property type="match status" value="1"/>
</dbReference>
<dbReference type="SUPFAM" id="SSF53474">
    <property type="entry name" value="alpha/beta-Hydrolases"/>
    <property type="match status" value="1"/>
</dbReference>
<name>A0AAD7E641_9AGAR</name>
<comment type="caution">
    <text evidence="1">The sequence shown here is derived from an EMBL/GenBank/DDBJ whole genome shotgun (WGS) entry which is preliminary data.</text>
</comment>
<gene>
    <name evidence="1" type="ORF">GGX14DRAFT_343947</name>
</gene>
<dbReference type="InterPro" id="IPR029058">
    <property type="entry name" value="AB_hydrolase_fold"/>
</dbReference>
<dbReference type="EMBL" id="JARJCW010000001">
    <property type="protein sequence ID" value="KAJ7230644.1"/>
    <property type="molecule type" value="Genomic_DNA"/>
</dbReference>
<dbReference type="AlphaFoldDB" id="A0AAD7E641"/>
<dbReference type="GO" id="GO:0016787">
    <property type="term" value="F:hydrolase activity"/>
    <property type="evidence" value="ECO:0007669"/>
    <property type="project" value="UniProtKB-KW"/>
</dbReference>
<accession>A0AAD7E641</accession>
<keyword evidence="1" id="KW-0378">Hydrolase</keyword>